<protein>
    <submittedName>
        <fullName evidence="1">Uncharacterized protein</fullName>
    </submittedName>
</protein>
<reference evidence="1" key="1">
    <citation type="journal article" date="2015" name="Nature">
        <title>Complex archaea that bridge the gap between prokaryotes and eukaryotes.</title>
        <authorList>
            <person name="Spang A."/>
            <person name="Saw J.H."/>
            <person name="Jorgensen S.L."/>
            <person name="Zaremba-Niedzwiedzka K."/>
            <person name="Martijn J."/>
            <person name="Lind A.E."/>
            <person name="van Eijk R."/>
            <person name="Schleper C."/>
            <person name="Guy L."/>
            <person name="Ettema T.J."/>
        </authorList>
    </citation>
    <scope>NUCLEOTIDE SEQUENCE</scope>
</reference>
<accession>A0A0F9HGD7</accession>
<gene>
    <name evidence="1" type="ORF">LCGC14_1786480</name>
</gene>
<comment type="caution">
    <text evidence="1">The sequence shown here is derived from an EMBL/GenBank/DDBJ whole genome shotgun (WGS) entry which is preliminary data.</text>
</comment>
<dbReference type="EMBL" id="LAZR01016989">
    <property type="protein sequence ID" value="KKM02237.1"/>
    <property type="molecule type" value="Genomic_DNA"/>
</dbReference>
<dbReference type="AlphaFoldDB" id="A0A0F9HGD7"/>
<evidence type="ECO:0000313" key="1">
    <source>
        <dbReference type="EMBL" id="KKM02237.1"/>
    </source>
</evidence>
<sequence length="97" mass="10279">MENTGSANRKEKASEMVAGKASIIVNQLEGIYPMLSEAVDRLGGQGPPGPDAALKEGGELPGVVGDSFLNEINIKVIRIQELVNSFEAQISRLSNLV</sequence>
<proteinExistence type="predicted"/>
<name>A0A0F9HGD7_9ZZZZ</name>
<organism evidence="1">
    <name type="scientific">marine sediment metagenome</name>
    <dbReference type="NCBI Taxonomy" id="412755"/>
    <lineage>
        <taxon>unclassified sequences</taxon>
        <taxon>metagenomes</taxon>
        <taxon>ecological metagenomes</taxon>
    </lineage>
</organism>